<reference evidence="6 7" key="1">
    <citation type="journal article" date="2009" name="Science">
        <title>Green evolution and dynamic adaptations revealed by genomes of the marine picoeukaryotes Micromonas.</title>
        <authorList>
            <person name="Worden A.Z."/>
            <person name="Lee J.H."/>
            <person name="Mock T."/>
            <person name="Rouze P."/>
            <person name="Simmons M.P."/>
            <person name="Aerts A.L."/>
            <person name="Allen A.E."/>
            <person name="Cuvelier M.L."/>
            <person name="Derelle E."/>
            <person name="Everett M.V."/>
            <person name="Foulon E."/>
            <person name="Grimwood J."/>
            <person name="Gundlach H."/>
            <person name="Henrissat B."/>
            <person name="Napoli C."/>
            <person name="McDonald S.M."/>
            <person name="Parker M.S."/>
            <person name="Rombauts S."/>
            <person name="Salamov A."/>
            <person name="Von Dassow P."/>
            <person name="Badger J.H."/>
            <person name="Coutinho P.M."/>
            <person name="Demir E."/>
            <person name="Dubchak I."/>
            <person name="Gentemann C."/>
            <person name="Eikrem W."/>
            <person name="Gready J.E."/>
            <person name="John U."/>
            <person name="Lanier W."/>
            <person name="Lindquist E.A."/>
            <person name="Lucas S."/>
            <person name="Mayer K.F."/>
            <person name="Moreau H."/>
            <person name="Not F."/>
            <person name="Otillar R."/>
            <person name="Panaud O."/>
            <person name="Pangilinan J."/>
            <person name="Paulsen I."/>
            <person name="Piegu B."/>
            <person name="Poliakov A."/>
            <person name="Robbens S."/>
            <person name="Schmutz J."/>
            <person name="Toulza E."/>
            <person name="Wyss T."/>
            <person name="Zelensky A."/>
            <person name="Zhou K."/>
            <person name="Armbrust E.V."/>
            <person name="Bhattacharya D."/>
            <person name="Goodenough U.W."/>
            <person name="Van de Peer Y."/>
            <person name="Grigoriev I.V."/>
        </authorList>
    </citation>
    <scope>NUCLEOTIDE SEQUENCE [LARGE SCALE GENOMIC DNA]</scope>
    <source>
        <strain evidence="7">RCC299 / NOUM17</strain>
    </source>
</reference>
<keyword evidence="3" id="KW-0963">Cytoplasm</keyword>
<feature type="domain" description="Tubby C-terminal" evidence="5">
    <location>
        <begin position="331"/>
        <end position="590"/>
    </location>
</feature>
<dbReference type="InParanoid" id="C1FIJ1"/>
<dbReference type="InterPro" id="IPR018066">
    <property type="entry name" value="Tubby_C_CS"/>
</dbReference>
<dbReference type="Pfam" id="PF01167">
    <property type="entry name" value="Tub"/>
    <property type="match status" value="1"/>
</dbReference>
<sequence length="595" mass="64853">MEGDGDEGRPMGASKLSRRPAGQPPAQPIRPVSANTFNGAQRPGTGGGRPQPRPPSARTYHTDLFDEEENAGGAGDVLAGNNSISAAQKLQQRRELAAQKRRERQLAAGTVTRNPAAGAPGGGHQTMTAHQTRPRPPSGGGSMPPPSAAVGANPYSTPRSNPLFSGQHAVGGMQQNPLAAMNGALNQPSAMNHGSTNQPHPPAFDRHTMAMYAERRSFNISGDGHGAAQQRVPDGRVRGFDEPETDFGVGHRRQRQAPEPEGVAELRRDLEAHGLADEFDPNEGRHPMEVAAERERLKRIEAAAKLGPKAKRIAERPKAARVDASDKRVFLTRPGPEDAPVQCHIVRRVNKGFLPGSNYPEYFLYLDGPGAKPGDPTNEAKFLLSARKRKKSKSSNYVISLDEEDMARQSGNFFAKLRSNFVGTEFTIYDKGSKPGEKPDGKSAGLAPREDLGAVTYEYNVLGTRGPRKMKGFIPRVDLTSGERARFVATTRDGAHGILDCHKHGRRDDLIVLTNKSPRWNEQMQAYCLNFNGRVTHASVKNFQLVDECDEDERVVLQFGKVGKDMFTMDFQWPMSALQAFAICLTSFDSKLACE</sequence>
<dbReference type="FunCoup" id="C1FIJ1">
    <property type="interactions" value="1174"/>
</dbReference>
<protein>
    <submittedName>
        <fullName evidence="6">Tubby-like protein</fullName>
    </submittedName>
</protein>
<dbReference type="STRING" id="296587.C1FIJ1"/>
<feature type="compositionally biased region" description="Polar residues" evidence="4">
    <location>
        <begin position="80"/>
        <end position="90"/>
    </location>
</feature>
<keyword evidence="7" id="KW-1185">Reference proteome</keyword>
<feature type="region of interest" description="Disordered" evidence="4">
    <location>
        <begin position="219"/>
        <end position="239"/>
    </location>
</feature>
<dbReference type="OMA" id="PVQCHIV"/>
<evidence type="ECO:0000256" key="4">
    <source>
        <dbReference type="SAM" id="MobiDB-lite"/>
    </source>
</evidence>
<dbReference type="OrthoDB" id="8775810at2759"/>
<dbReference type="KEGG" id="mis:MICPUN_63330"/>
<name>C1FIJ1_MICCC</name>
<gene>
    <name evidence="6" type="ORF">MICPUN_63330</name>
</gene>
<evidence type="ECO:0000256" key="2">
    <source>
        <dbReference type="ARBA" id="ARBA00007129"/>
    </source>
</evidence>
<dbReference type="AlphaFoldDB" id="C1FIJ1"/>
<dbReference type="Proteomes" id="UP000002009">
    <property type="component" value="Chromosome 12"/>
</dbReference>
<dbReference type="PRINTS" id="PR01573">
    <property type="entry name" value="SUPERTUBBY"/>
</dbReference>
<dbReference type="PANTHER" id="PTHR16517">
    <property type="entry name" value="TUBBY-RELATED"/>
    <property type="match status" value="1"/>
</dbReference>
<dbReference type="InterPro" id="IPR025659">
    <property type="entry name" value="Tubby-like_C"/>
</dbReference>
<organism evidence="6 7">
    <name type="scientific">Micromonas commoda (strain RCC299 / NOUM17 / CCMP2709)</name>
    <name type="common">Picoplanktonic green alga</name>
    <dbReference type="NCBI Taxonomy" id="296587"/>
    <lineage>
        <taxon>Eukaryota</taxon>
        <taxon>Viridiplantae</taxon>
        <taxon>Chlorophyta</taxon>
        <taxon>Mamiellophyceae</taxon>
        <taxon>Mamiellales</taxon>
        <taxon>Mamiellaceae</taxon>
        <taxon>Micromonas</taxon>
    </lineage>
</organism>
<evidence type="ECO:0000313" key="7">
    <source>
        <dbReference type="Proteomes" id="UP000002009"/>
    </source>
</evidence>
<dbReference type="RefSeq" id="XP_002508919.1">
    <property type="nucleotide sequence ID" value="XM_002508873.1"/>
</dbReference>
<evidence type="ECO:0000256" key="3">
    <source>
        <dbReference type="ARBA" id="ARBA00022490"/>
    </source>
</evidence>
<feature type="region of interest" description="Disordered" evidence="4">
    <location>
        <begin position="1"/>
        <end position="157"/>
    </location>
</feature>
<dbReference type="eggNOG" id="KOG2502">
    <property type="taxonomic scope" value="Eukaryota"/>
</dbReference>
<comment type="similarity">
    <text evidence="2">Belongs to the TUB family.</text>
</comment>
<evidence type="ECO:0000256" key="1">
    <source>
        <dbReference type="ARBA" id="ARBA00004496"/>
    </source>
</evidence>
<dbReference type="EMBL" id="CP001577">
    <property type="protein sequence ID" value="ACO70177.1"/>
    <property type="molecule type" value="Genomic_DNA"/>
</dbReference>
<evidence type="ECO:0000313" key="6">
    <source>
        <dbReference type="EMBL" id="ACO70177.1"/>
    </source>
</evidence>
<dbReference type="Gene3D" id="3.20.90.10">
    <property type="entry name" value="Tubby Protein, Chain A"/>
    <property type="match status" value="1"/>
</dbReference>
<proteinExistence type="inferred from homology"/>
<accession>C1FIJ1</accession>
<dbReference type="GeneID" id="8247805"/>
<dbReference type="PROSITE" id="PS01201">
    <property type="entry name" value="TUB_2"/>
    <property type="match status" value="1"/>
</dbReference>
<dbReference type="PANTHER" id="PTHR16517:SF7">
    <property type="entry name" value="PROTEIN KING TUBBY"/>
    <property type="match status" value="1"/>
</dbReference>
<dbReference type="InterPro" id="IPR000007">
    <property type="entry name" value="Tubby_C"/>
</dbReference>
<comment type="subcellular location">
    <subcellularLocation>
        <location evidence="1">Cytoplasm</location>
    </subcellularLocation>
</comment>
<dbReference type="SUPFAM" id="SSF54518">
    <property type="entry name" value="Tubby C-terminal domain-like"/>
    <property type="match status" value="1"/>
</dbReference>
<evidence type="ECO:0000259" key="5">
    <source>
        <dbReference type="Pfam" id="PF01167"/>
    </source>
</evidence>
<dbReference type="GO" id="GO:0005737">
    <property type="term" value="C:cytoplasm"/>
    <property type="evidence" value="ECO:0007669"/>
    <property type="project" value="UniProtKB-SubCell"/>
</dbReference>